<evidence type="ECO:0000313" key="7">
    <source>
        <dbReference type="EMBL" id="MFC4891878.1"/>
    </source>
</evidence>
<feature type="transmembrane region" description="Helical" evidence="6">
    <location>
        <begin position="76"/>
        <end position="100"/>
    </location>
</feature>
<keyword evidence="4 6" id="KW-1133">Transmembrane helix</keyword>
<comment type="caution">
    <text evidence="7">The sequence shown here is derived from an EMBL/GenBank/DDBJ whole genome shotgun (WGS) entry which is preliminary data.</text>
</comment>
<evidence type="ECO:0000256" key="2">
    <source>
        <dbReference type="ARBA" id="ARBA00022475"/>
    </source>
</evidence>
<name>A0ABV9T9S4_9GAMM</name>
<dbReference type="PANTHER" id="PTHR30250:SF28">
    <property type="entry name" value="POLYSACCHARIDE BIOSYNTHESIS PROTEIN"/>
    <property type="match status" value="1"/>
</dbReference>
<dbReference type="EMBL" id="JBHSJH010000001">
    <property type="protein sequence ID" value="MFC4891878.1"/>
    <property type="molecule type" value="Genomic_DNA"/>
</dbReference>
<accession>A0ABV9T9S4</accession>
<feature type="transmembrane region" description="Helical" evidence="6">
    <location>
        <begin position="294"/>
        <end position="316"/>
    </location>
</feature>
<dbReference type="Pfam" id="PF13440">
    <property type="entry name" value="Polysacc_synt_3"/>
    <property type="match status" value="1"/>
</dbReference>
<feature type="transmembrane region" description="Helical" evidence="6">
    <location>
        <begin position="149"/>
        <end position="169"/>
    </location>
</feature>
<feature type="transmembrane region" description="Helical" evidence="6">
    <location>
        <begin position="115"/>
        <end position="137"/>
    </location>
</feature>
<dbReference type="PANTHER" id="PTHR30250">
    <property type="entry name" value="PST FAMILY PREDICTED COLANIC ACID TRANSPORTER"/>
    <property type="match status" value="1"/>
</dbReference>
<dbReference type="InterPro" id="IPR050833">
    <property type="entry name" value="Poly_Biosynth_Transport"/>
</dbReference>
<feature type="transmembrane region" description="Helical" evidence="6">
    <location>
        <begin position="44"/>
        <end position="64"/>
    </location>
</feature>
<sequence>MSKNNSFKKNVLIIMIGLTIAQAIPVIISPILTRLYSPEDFGAFALYMAAASIMVVAVTGKYEVAIVLPKKDSDAVNLLALSIIISFFVSLISLVIIFVFNTKIISLLGNTKISHWLYVLPITILFAGIYQSFNYWLNRKKEYKRIATSAIVQSTTTATANLGMGFGHVGSDGLILGGVFGQGVTIAVLAKMILGVDKNKIKYIRKRKIISMVKKYSKQPKYVLPTSLLDMVSMKIPIFAISSLYHSLIMVGYYMLVERMLSIPMGIIGGAIGQNFYQEFSNRINNNNKKSAKILLLKVWMFLFAIGIFPTILLFIYGPELFSFLFGESWKEAGDIASILAWMYLFIFISSPTSRAYLVLGLQNIGLYFGIISLVYRGFIFYISDNIMQALYLFVLAEIVQIICYNLILWRKL</sequence>
<evidence type="ECO:0000256" key="6">
    <source>
        <dbReference type="SAM" id="Phobius"/>
    </source>
</evidence>
<keyword evidence="2" id="KW-1003">Cell membrane</keyword>
<feature type="transmembrane region" description="Helical" evidence="6">
    <location>
        <begin position="336"/>
        <end position="358"/>
    </location>
</feature>
<comment type="subcellular location">
    <subcellularLocation>
        <location evidence="1">Cell membrane</location>
        <topology evidence="1">Multi-pass membrane protein</topology>
    </subcellularLocation>
</comment>
<reference evidence="8" key="1">
    <citation type="journal article" date="2019" name="Int. J. Syst. Evol. Microbiol.">
        <title>The Global Catalogue of Microorganisms (GCM) 10K type strain sequencing project: providing services to taxonomists for standard genome sequencing and annotation.</title>
        <authorList>
            <consortium name="The Broad Institute Genomics Platform"/>
            <consortium name="The Broad Institute Genome Sequencing Center for Infectious Disease"/>
            <person name="Wu L."/>
            <person name="Ma J."/>
        </authorList>
    </citation>
    <scope>NUCLEOTIDE SEQUENCE [LARGE SCALE GENOMIC DNA]</scope>
    <source>
        <strain evidence="8">CGMCC 1.13718</strain>
    </source>
</reference>
<feature type="transmembrane region" description="Helical" evidence="6">
    <location>
        <begin position="390"/>
        <end position="410"/>
    </location>
</feature>
<feature type="transmembrane region" description="Helical" evidence="6">
    <location>
        <begin position="12"/>
        <end position="32"/>
    </location>
</feature>
<organism evidence="7 8">
    <name type="scientific">Pseudofrancisella aestuarii</name>
    <dbReference type="NCBI Taxonomy" id="2670347"/>
    <lineage>
        <taxon>Bacteria</taxon>
        <taxon>Pseudomonadati</taxon>
        <taxon>Pseudomonadota</taxon>
        <taxon>Gammaproteobacteria</taxon>
        <taxon>Thiotrichales</taxon>
        <taxon>Francisellaceae</taxon>
        <taxon>Pseudofrancisella</taxon>
    </lineage>
</organism>
<feature type="transmembrane region" description="Helical" evidence="6">
    <location>
        <begin position="175"/>
        <end position="196"/>
    </location>
</feature>
<dbReference type="RefSeq" id="WP_119330397.1">
    <property type="nucleotide sequence ID" value="NZ_JBHSJH010000001.1"/>
</dbReference>
<evidence type="ECO:0000256" key="5">
    <source>
        <dbReference type="ARBA" id="ARBA00023136"/>
    </source>
</evidence>
<evidence type="ECO:0000256" key="3">
    <source>
        <dbReference type="ARBA" id="ARBA00022692"/>
    </source>
</evidence>
<keyword evidence="3 6" id="KW-0812">Transmembrane</keyword>
<dbReference type="Proteomes" id="UP001595926">
    <property type="component" value="Unassembled WGS sequence"/>
</dbReference>
<evidence type="ECO:0000313" key="8">
    <source>
        <dbReference type="Proteomes" id="UP001595926"/>
    </source>
</evidence>
<proteinExistence type="predicted"/>
<protein>
    <submittedName>
        <fullName evidence="7">Lipopolysaccharide biosynthesis protein</fullName>
    </submittedName>
</protein>
<keyword evidence="5 6" id="KW-0472">Membrane</keyword>
<feature type="transmembrane region" description="Helical" evidence="6">
    <location>
        <begin position="365"/>
        <end position="384"/>
    </location>
</feature>
<gene>
    <name evidence="7" type="ORF">ACFPDQ_02310</name>
</gene>
<evidence type="ECO:0000256" key="1">
    <source>
        <dbReference type="ARBA" id="ARBA00004651"/>
    </source>
</evidence>
<keyword evidence="8" id="KW-1185">Reference proteome</keyword>
<feature type="transmembrane region" description="Helical" evidence="6">
    <location>
        <begin position="222"/>
        <end position="245"/>
    </location>
</feature>
<feature type="transmembrane region" description="Helical" evidence="6">
    <location>
        <begin position="251"/>
        <end position="273"/>
    </location>
</feature>
<evidence type="ECO:0000256" key="4">
    <source>
        <dbReference type="ARBA" id="ARBA00022989"/>
    </source>
</evidence>